<dbReference type="PROSITE" id="PS00194">
    <property type="entry name" value="THIOREDOXIN_1"/>
    <property type="match status" value="1"/>
</dbReference>
<keyword evidence="8" id="KW-1185">Reference proteome</keyword>
<dbReference type="PATRIC" id="fig|322095.3.peg.283"/>
<evidence type="ECO:0000313" key="7">
    <source>
        <dbReference type="EMBL" id="KXB77944.1"/>
    </source>
</evidence>
<evidence type="ECO:0000256" key="3">
    <source>
        <dbReference type="ARBA" id="ARBA00023157"/>
    </source>
</evidence>
<dbReference type="PANTHER" id="PTHR45663:SF11">
    <property type="entry name" value="GEO12009P1"/>
    <property type="match status" value="1"/>
</dbReference>
<keyword evidence="4" id="KW-0676">Redox-active center</keyword>
<dbReference type="InterPro" id="IPR017937">
    <property type="entry name" value="Thioredoxin_CS"/>
</dbReference>
<gene>
    <name evidence="7" type="ORF">HMPREF3185_00285</name>
</gene>
<dbReference type="InterPro" id="IPR013766">
    <property type="entry name" value="Thioredoxin_domain"/>
</dbReference>
<dbReference type="GO" id="GO:0015035">
    <property type="term" value="F:protein-disulfide reductase activity"/>
    <property type="evidence" value="ECO:0007669"/>
    <property type="project" value="TreeGrafter"/>
</dbReference>
<evidence type="ECO:0000256" key="5">
    <source>
        <dbReference type="SAM" id="SignalP"/>
    </source>
</evidence>
<dbReference type="PANTHER" id="PTHR45663">
    <property type="entry name" value="GEO12009P1"/>
    <property type="match status" value="1"/>
</dbReference>
<feature type="chain" id="PRO_5007462372" evidence="5">
    <location>
        <begin position="26"/>
        <end position="174"/>
    </location>
</feature>
<dbReference type="Pfam" id="PF00085">
    <property type="entry name" value="Thioredoxin"/>
    <property type="match status" value="1"/>
</dbReference>
<comment type="caution">
    <text evidence="7">The sequence shown here is derived from an EMBL/GenBank/DDBJ whole genome shotgun (WGS) entry which is preliminary data.</text>
</comment>
<dbReference type="Gene3D" id="3.40.30.10">
    <property type="entry name" value="Glutaredoxin"/>
    <property type="match status" value="1"/>
</dbReference>
<evidence type="ECO:0000256" key="1">
    <source>
        <dbReference type="ARBA" id="ARBA00022448"/>
    </source>
</evidence>
<keyword evidence="1" id="KW-0813">Transport</keyword>
<sequence length="174" mass="18868">MKKVILSLALISAGLFSSYACTAKASSNAASASTETTAAAPSEETAADDKAAEGAIKHIDAAYLRKYIWDYKEEPSKFVFKGSRPAILDFYADWCGPCRKLSPKLEAIAKKYAGKIDVYKIDIDKEAGLANIFGVKSIPMCLFIPMQGTPIQTVGDLTPDQIEETIKQIYSDAK</sequence>
<evidence type="ECO:0000259" key="6">
    <source>
        <dbReference type="PROSITE" id="PS51352"/>
    </source>
</evidence>
<reference evidence="8" key="1">
    <citation type="submission" date="2016-01" db="EMBL/GenBank/DDBJ databases">
        <authorList>
            <person name="Mitreva M."/>
            <person name="Pepin K.H."/>
            <person name="Mihindukulasuriya K.A."/>
            <person name="Fulton R."/>
            <person name="Fronick C."/>
            <person name="O'Laughlin M."/>
            <person name="Miner T."/>
            <person name="Herter B."/>
            <person name="Rosa B.A."/>
            <person name="Cordes M."/>
            <person name="Tomlinson C."/>
            <person name="Wollam A."/>
            <person name="Palsikar V.B."/>
            <person name="Mardis E.R."/>
            <person name="Wilson R.K."/>
        </authorList>
    </citation>
    <scope>NUCLEOTIDE SEQUENCE [LARGE SCALE GENOMIC DNA]</scope>
    <source>
        <strain evidence="8">KA00683</strain>
    </source>
</reference>
<dbReference type="GO" id="GO:0005829">
    <property type="term" value="C:cytosol"/>
    <property type="evidence" value="ECO:0007669"/>
    <property type="project" value="TreeGrafter"/>
</dbReference>
<dbReference type="STRING" id="322095.HMPREF3185_00285"/>
<name>A0A134BDB7_9PORP</name>
<organism evidence="7 8">
    <name type="scientific">Porphyromonas somerae</name>
    <dbReference type="NCBI Taxonomy" id="322095"/>
    <lineage>
        <taxon>Bacteria</taxon>
        <taxon>Pseudomonadati</taxon>
        <taxon>Bacteroidota</taxon>
        <taxon>Bacteroidia</taxon>
        <taxon>Bacteroidales</taxon>
        <taxon>Porphyromonadaceae</taxon>
        <taxon>Porphyromonas</taxon>
    </lineage>
</organism>
<proteinExistence type="predicted"/>
<evidence type="ECO:0000313" key="8">
    <source>
        <dbReference type="Proteomes" id="UP000070224"/>
    </source>
</evidence>
<keyword evidence="2" id="KW-0249">Electron transport</keyword>
<accession>A0A134BDB7</accession>
<dbReference type="GO" id="GO:0045454">
    <property type="term" value="P:cell redox homeostasis"/>
    <property type="evidence" value="ECO:0007669"/>
    <property type="project" value="TreeGrafter"/>
</dbReference>
<dbReference type="OrthoDB" id="9790390at2"/>
<dbReference type="AlphaFoldDB" id="A0A134BDB7"/>
<evidence type="ECO:0000256" key="2">
    <source>
        <dbReference type="ARBA" id="ARBA00022982"/>
    </source>
</evidence>
<protein>
    <submittedName>
        <fullName evidence="7">Putative thioredoxin</fullName>
    </submittedName>
</protein>
<feature type="domain" description="Thioredoxin" evidence="6">
    <location>
        <begin position="36"/>
        <end position="171"/>
    </location>
</feature>
<dbReference type="Proteomes" id="UP000070224">
    <property type="component" value="Unassembled WGS sequence"/>
</dbReference>
<dbReference type="InterPro" id="IPR036249">
    <property type="entry name" value="Thioredoxin-like_sf"/>
</dbReference>
<dbReference type="PRINTS" id="PR00421">
    <property type="entry name" value="THIOREDOXIN"/>
</dbReference>
<dbReference type="CDD" id="cd02947">
    <property type="entry name" value="TRX_family"/>
    <property type="match status" value="1"/>
</dbReference>
<keyword evidence="5" id="KW-0732">Signal</keyword>
<dbReference type="RefSeq" id="WP_060934856.1">
    <property type="nucleotide sequence ID" value="NZ_KQ960414.1"/>
</dbReference>
<feature type="signal peptide" evidence="5">
    <location>
        <begin position="1"/>
        <end position="25"/>
    </location>
</feature>
<dbReference type="PROSITE" id="PS51352">
    <property type="entry name" value="THIOREDOXIN_2"/>
    <property type="match status" value="1"/>
</dbReference>
<keyword evidence="3" id="KW-1015">Disulfide bond</keyword>
<dbReference type="SUPFAM" id="SSF52833">
    <property type="entry name" value="Thioredoxin-like"/>
    <property type="match status" value="1"/>
</dbReference>
<dbReference type="EMBL" id="LSDK01000021">
    <property type="protein sequence ID" value="KXB77944.1"/>
    <property type="molecule type" value="Genomic_DNA"/>
</dbReference>
<evidence type="ECO:0000256" key="4">
    <source>
        <dbReference type="ARBA" id="ARBA00023284"/>
    </source>
</evidence>
<dbReference type="PROSITE" id="PS51257">
    <property type="entry name" value="PROKAR_LIPOPROTEIN"/>
    <property type="match status" value="1"/>
</dbReference>